<dbReference type="EMBL" id="JH226134">
    <property type="protein sequence ID" value="EHY57806.1"/>
    <property type="molecule type" value="Genomic_DNA"/>
</dbReference>
<dbReference type="GO" id="GO:0016491">
    <property type="term" value="F:oxidoreductase activity"/>
    <property type="evidence" value="ECO:0007669"/>
    <property type="project" value="UniProtKB-KW"/>
</dbReference>
<evidence type="ECO:0000259" key="3">
    <source>
        <dbReference type="Pfam" id="PF05368"/>
    </source>
</evidence>
<dbReference type="VEuPathDB" id="FungiDB:HMPREF1120_05830"/>
<dbReference type="InterPro" id="IPR036291">
    <property type="entry name" value="NAD(P)-bd_dom_sf"/>
</dbReference>
<dbReference type="PANTHER" id="PTHR47706">
    <property type="entry name" value="NMRA-LIKE FAMILY PROTEIN"/>
    <property type="match status" value="1"/>
</dbReference>
<dbReference type="InterPro" id="IPR051609">
    <property type="entry name" value="NmrA/Isoflavone_reductase-like"/>
</dbReference>
<dbReference type="CDD" id="cd05259">
    <property type="entry name" value="PCBER_SDR_a"/>
    <property type="match status" value="1"/>
</dbReference>
<name>H6C1S7_EXODN</name>
<sequence length="304" mass="32508">MATTKVAIAGATGNLGLPILNKVLSAGYPVTVLTRKGSSNTSKLPQNSAITIREVDYSDVASLTSALQGINVVVSVLATAVVGGQTPLIEAAVAAGVSRFIPSEFGSNTVNPNAAQLPVFKGKVETLGVLKSKVQSNPGSFSYTQIINGPFFDWGLEHGFIINPAKHTADIYNGGDVYFSTTTLDTIGDAVVGVIRNLDKTANRPLYIQDARVTQNQLIQYAKEKDGKEWSITHKDTNKVREESFNELKKGSDGNIGAAMVGFILSAIFDPEYGSDFEGSLDNDLLGIKGYSDDEVRKLVERFL</sequence>
<dbReference type="InParanoid" id="H6C1S7"/>
<dbReference type="AlphaFoldDB" id="H6C1S7"/>
<dbReference type="GeneID" id="20310469"/>
<reference evidence="4" key="1">
    <citation type="submission" date="2011-07" db="EMBL/GenBank/DDBJ databases">
        <title>The Genome Sequence of Exophiala (Wangiella) dermatitidis NIH/UT8656.</title>
        <authorList>
            <consortium name="The Broad Institute Genome Sequencing Platform"/>
            <person name="Cuomo C."/>
            <person name="Wang Z."/>
            <person name="Hunicke-Smith S."/>
            <person name="Szanislo P.J."/>
            <person name="Earl A."/>
            <person name="Young S.K."/>
            <person name="Zeng Q."/>
            <person name="Gargeya S."/>
            <person name="Fitzgerald M."/>
            <person name="Haas B."/>
            <person name="Abouelleil A."/>
            <person name="Alvarado L."/>
            <person name="Arachchi H.M."/>
            <person name="Berlin A."/>
            <person name="Brown A."/>
            <person name="Chapman S.B."/>
            <person name="Chen Z."/>
            <person name="Dunbar C."/>
            <person name="Freedman E."/>
            <person name="Gearin G."/>
            <person name="Gellesch M."/>
            <person name="Goldberg J."/>
            <person name="Griggs A."/>
            <person name="Gujja S."/>
            <person name="Heiman D."/>
            <person name="Howarth C."/>
            <person name="Larson L."/>
            <person name="Lui A."/>
            <person name="MacDonald P.J.P."/>
            <person name="Montmayeur A."/>
            <person name="Murphy C."/>
            <person name="Neiman D."/>
            <person name="Pearson M."/>
            <person name="Priest M."/>
            <person name="Roberts A."/>
            <person name="Saif S."/>
            <person name="Shea T."/>
            <person name="Shenoy N."/>
            <person name="Sisk P."/>
            <person name="Stolte C."/>
            <person name="Sykes S."/>
            <person name="Wortman J."/>
            <person name="Nusbaum C."/>
            <person name="Birren B."/>
        </authorList>
    </citation>
    <scope>NUCLEOTIDE SEQUENCE</scope>
    <source>
        <strain evidence="4">NIH/UT8656</strain>
    </source>
</reference>
<evidence type="ECO:0000313" key="4">
    <source>
        <dbReference type="EMBL" id="EHY57806.1"/>
    </source>
</evidence>
<dbReference type="OrthoDB" id="9974981at2759"/>
<keyword evidence="2" id="KW-0560">Oxidoreductase</keyword>
<dbReference type="Proteomes" id="UP000007304">
    <property type="component" value="Unassembled WGS sequence"/>
</dbReference>
<dbReference type="STRING" id="858893.H6C1S7"/>
<dbReference type="HOGENOM" id="CLU_044876_3_2_1"/>
<keyword evidence="1" id="KW-0521">NADP</keyword>
<dbReference type="RefSeq" id="XP_009158267.1">
    <property type="nucleotide sequence ID" value="XM_009160019.1"/>
</dbReference>
<proteinExistence type="predicted"/>
<protein>
    <submittedName>
        <fullName evidence="4">Oxidoreductase CipA-like protein</fullName>
    </submittedName>
</protein>
<dbReference type="SUPFAM" id="SSF51735">
    <property type="entry name" value="NAD(P)-binding Rossmann-fold domains"/>
    <property type="match status" value="1"/>
</dbReference>
<dbReference type="OMA" id="VISCFAT"/>
<accession>H6C1S7</accession>
<dbReference type="Pfam" id="PF05368">
    <property type="entry name" value="NmrA"/>
    <property type="match status" value="1"/>
</dbReference>
<feature type="domain" description="NmrA-like" evidence="3">
    <location>
        <begin position="3"/>
        <end position="233"/>
    </location>
</feature>
<evidence type="ECO:0000313" key="5">
    <source>
        <dbReference type="Proteomes" id="UP000007304"/>
    </source>
</evidence>
<evidence type="ECO:0000256" key="2">
    <source>
        <dbReference type="ARBA" id="ARBA00023002"/>
    </source>
</evidence>
<dbReference type="PANTHER" id="PTHR47706:SF1">
    <property type="entry name" value="CIPA-LIKE, PUTATIVE (AFU_ORTHOLOGUE AFUA_1G12460)-RELATED"/>
    <property type="match status" value="1"/>
</dbReference>
<dbReference type="Gene3D" id="3.90.25.10">
    <property type="entry name" value="UDP-galactose 4-epimerase, domain 1"/>
    <property type="match status" value="1"/>
</dbReference>
<evidence type="ECO:0000256" key="1">
    <source>
        <dbReference type="ARBA" id="ARBA00022857"/>
    </source>
</evidence>
<dbReference type="InterPro" id="IPR045312">
    <property type="entry name" value="PCBER-like"/>
</dbReference>
<keyword evidence="5" id="KW-1185">Reference proteome</keyword>
<organism evidence="4 5">
    <name type="scientific">Exophiala dermatitidis (strain ATCC 34100 / CBS 525.76 / NIH/UT8656)</name>
    <name type="common">Black yeast</name>
    <name type="synonym">Wangiella dermatitidis</name>
    <dbReference type="NCBI Taxonomy" id="858893"/>
    <lineage>
        <taxon>Eukaryota</taxon>
        <taxon>Fungi</taxon>
        <taxon>Dikarya</taxon>
        <taxon>Ascomycota</taxon>
        <taxon>Pezizomycotina</taxon>
        <taxon>Eurotiomycetes</taxon>
        <taxon>Chaetothyriomycetidae</taxon>
        <taxon>Chaetothyriales</taxon>
        <taxon>Herpotrichiellaceae</taxon>
        <taxon>Exophiala</taxon>
    </lineage>
</organism>
<dbReference type="eggNOG" id="ENOG502S1FN">
    <property type="taxonomic scope" value="Eukaryota"/>
</dbReference>
<dbReference type="InterPro" id="IPR008030">
    <property type="entry name" value="NmrA-like"/>
</dbReference>
<gene>
    <name evidence="4" type="ORF">HMPREF1120_05830</name>
</gene>
<dbReference type="Gene3D" id="3.40.50.720">
    <property type="entry name" value="NAD(P)-binding Rossmann-like Domain"/>
    <property type="match status" value="1"/>
</dbReference>